<dbReference type="InterPro" id="IPR030678">
    <property type="entry name" value="Peptide/Ni-bd"/>
</dbReference>
<dbReference type="GO" id="GO:0015833">
    <property type="term" value="P:peptide transport"/>
    <property type="evidence" value="ECO:0007669"/>
    <property type="project" value="TreeGrafter"/>
</dbReference>
<dbReference type="SUPFAM" id="SSF53850">
    <property type="entry name" value="Periplasmic binding protein-like II"/>
    <property type="match status" value="1"/>
</dbReference>
<dbReference type="PANTHER" id="PTHR30290">
    <property type="entry name" value="PERIPLASMIC BINDING COMPONENT OF ABC TRANSPORTER"/>
    <property type="match status" value="1"/>
</dbReference>
<dbReference type="PIRSF" id="PIRSF002741">
    <property type="entry name" value="MppA"/>
    <property type="match status" value="1"/>
</dbReference>
<evidence type="ECO:0000259" key="2">
    <source>
        <dbReference type="Pfam" id="PF00496"/>
    </source>
</evidence>
<organism evidence="3 4">
    <name type="scientific">Helicobacter fennelliae</name>
    <dbReference type="NCBI Taxonomy" id="215"/>
    <lineage>
        <taxon>Bacteria</taxon>
        <taxon>Pseudomonadati</taxon>
        <taxon>Campylobacterota</taxon>
        <taxon>Epsilonproteobacteria</taxon>
        <taxon>Campylobacterales</taxon>
        <taxon>Helicobacteraceae</taxon>
        <taxon>Helicobacter</taxon>
    </lineage>
</organism>
<dbReference type="Pfam" id="PF00496">
    <property type="entry name" value="SBP_bac_5"/>
    <property type="match status" value="1"/>
</dbReference>
<evidence type="ECO:0000256" key="1">
    <source>
        <dbReference type="ARBA" id="ARBA00022729"/>
    </source>
</evidence>
<protein>
    <submittedName>
        <fullName evidence="3">Oligopeptide ABC transporter, periplasmic oligopeptide-binding protein OppA</fullName>
    </submittedName>
</protein>
<proteinExistence type="predicted"/>
<dbReference type="GO" id="GO:0030288">
    <property type="term" value="C:outer membrane-bounded periplasmic space"/>
    <property type="evidence" value="ECO:0007669"/>
    <property type="project" value="TreeGrafter"/>
</dbReference>
<keyword evidence="1" id="KW-0732">Signal</keyword>
<name>A0A2X3BQU3_9HELI</name>
<dbReference type="RefSeq" id="WP_112058567.1">
    <property type="nucleotide sequence ID" value="NZ_UAWL01000006.1"/>
</dbReference>
<dbReference type="Gene3D" id="3.10.105.10">
    <property type="entry name" value="Dipeptide-binding Protein, Domain 3"/>
    <property type="match status" value="1"/>
</dbReference>
<dbReference type="Proteomes" id="UP000250166">
    <property type="component" value="Unassembled WGS sequence"/>
</dbReference>
<dbReference type="PANTHER" id="PTHR30290:SF64">
    <property type="entry name" value="ABC TRANSPORTER PERIPLASMIC BINDING PROTEIN"/>
    <property type="match status" value="1"/>
</dbReference>
<dbReference type="GO" id="GO:0043190">
    <property type="term" value="C:ATP-binding cassette (ABC) transporter complex"/>
    <property type="evidence" value="ECO:0007669"/>
    <property type="project" value="InterPro"/>
</dbReference>
<dbReference type="Gene3D" id="3.40.190.10">
    <property type="entry name" value="Periplasmic binding protein-like II"/>
    <property type="match status" value="1"/>
</dbReference>
<evidence type="ECO:0000313" key="4">
    <source>
        <dbReference type="Proteomes" id="UP000250166"/>
    </source>
</evidence>
<reference evidence="3 4" key="1">
    <citation type="submission" date="2018-06" db="EMBL/GenBank/DDBJ databases">
        <authorList>
            <consortium name="Pathogen Informatics"/>
            <person name="Doyle S."/>
        </authorList>
    </citation>
    <scope>NUCLEOTIDE SEQUENCE [LARGE SCALE GENOMIC DNA]</scope>
    <source>
        <strain evidence="3 4">NCTC13102</strain>
    </source>
</reference>
<evidence type="ECO:0000313" key="3">
    <source>
        <dbReference type="EMBL" id="SQB98525.1"/>
    </source>
</evidence>
<sequence>MNVAKILFGACLSLCFVYGASYIALGERAKYPHLQHFDYVNPNVKKGGTLKSYAIGSFSSLNPFVLSGESASGLEFVYDTLMAQSMDEPYAQYALVAKDIEVSKHNDFVIFMLDERARFADGVPIEAKDVKFSFEMLITKGSPIYKQYYADVKEVQILSPHKVKFIFRTTQNKELPLILGQLCVLPKHFYIHNGKNTFGENPLLPPLGSGPYKIKSFEIGKKITYERDKTYWAKDLPSRKGQFNFDILEYEYYRDDAVALQAFLNHQYDWRQESKAKTWAKQYVGNAVRESKIKKITIHHALPTGMQGFFLNTRKEVFSNPLVRKAMIYAFDFEWANLNLFFSQYERTTSYFNHSIFASTGVPQDKEKEILRECDSAHLLPQALYTTPYHVPVSTGEARRENLKLARDLLLQAGYVFKDTKLINPRTNTQLQITLLLDNPAFERLALQYARNLQILGIKLHIQKIDPSQYANRVKKFDYDMIVEVIAQSLFPGNEQRYFWSSKSAMQEGSKNYSGIQSQAVDCLIEKVIAAPHRSYQISALRALDRVLLWGDYVVPHYFLPTFRIAYWDHIGMPEIMPRYDLSPQIWWDKNAQ</sequence>
<dbReference type="GO" id="GO:0042884">
    <property type="term" value="P:microcin transport"/>
    <property type="evidence" value="ECO:0007669"/>
    <property type="project" value="TreeGrafter"/>
</dbReference>
<dbReference type="CDD" id="cd08497">
    <property type="entry name" value="MbnE-like"/>
    <property type="match status" value="1"/>
</dbReference>
<gene>
    <name evidence="3" type="ORF">NCTC13102_00988</name>
</gene>
<dbReference type="InterPro" id="IPR039424">
    <property type="entry name" value="SBP_5"/>
</dbReference>
<feature type="domain" description="Solute-binding protein family 5" evidence="2">
    <location>
        <begin position="95"/>
        <end position="505"/>
    </location>
</feature>
<dbReference type="EMBL" id="UAWL01000006">
    <property type="protein sequence ID" value="SQB98525.1"/>
    <property type="molecule type" value="Genomic_DNA"/>
</dbReference>
<dbReference type="InterPro" id="IPR000914">
    <property type="entry name" value="SBP_5_dom"/>
</dbReference>
<accession>A0A2X3BQU3</accession>
<dbReference type="GO" id="GO:1904680">
    <property type="term" value="F:peptide transmembrane transporter activity"/>
    <property type="evidence" value="ECO:0007669"/>
    <property type="project" value="TreeGrafter"/>
</dbReference>
<dbReference type="AlphaFoldDB" id="A0A2X3BQU3"/>